<dbReference type="SUPFAM" id="SSF47473">
    <property type="entry name" value="EF-hand"/>
    <property type="match status" value="1"/>
</dbReference>
<evidence type="ECO:0000256" key="24">
    <source>
        <dbReference type="PROSITE-ProRule" id="PRU00266"/>
    </source>
</evidence>
<feature type="compositionally biased region" description="Gly residues" evidence="25">
    <location>
        <begin position="1486"/>
        <end position="1495"/>
    </location>
</feature>
<dbReference type="Gene3D" id="3.30.40.10">
    <property type="entry name" value="Zinc/RING finger domain, C3HC4 (zinc finger)"/>
    <property type="match status" value="1"/>
</dbReference>
<feature type="compositionally biased region" description="Basic and acidic residues" evidence="25">
    <location>
        <begin position="32"/>
        <end position="42"/>
    </location>
</feature>
<feature type="compositionally biased region" description="Acidic residues" evidence="25">
    <location>
        <begin position="21"/>
        <end position="31"/>
    </location>
</feature>
<feature type="domain" description="EF-hand" evidence="29">
    <location>
        <begin position="85"/>
        <end position="120"/>
    </location>
</feature>
<evidence type="ECO:0000256" key="9">
    <source>
        <dbReference type="ARBA" id="ARBA00022741"/>
    </source>
</evidence>
<organism evidence="30 31">
    <name type="scientific">Hondaea fermentalgiana</name>
    <dbReference type="NCBI Taxonomy" id="2315210"/>
    <lineage>
        <taxon>Eukaryota</taxon>
        <taxon>Sar</taxon>
        <taxon>Stramenopiles</taxon>
        <taxon>Bigyra</taxon>
        <taxon>Labyrinthulomycetes</taxon>
        <taxon>Thraustochytrida</taxon>
        <taxon>Thraustochytriidae</taxon>
        <taxon>Hondaea</taxon>
    </lineage>
</organism>
<keyword evidence="7" id="KW-0732">Signal</keyword>
<evidence type="ECO:0000256" key="3">
    <source>
        <dbReference type="ARBA" id="ARBA00022475"/>
    </source>
</evidence>
<evidence type="ECO:0000259" key="29">
    <source>
        <dbReference type="PROSITE" id="PS50222"/>
    </source>
</evidence>
<evidence type="ECO:0000256" key="1">
    <source>
        <dbReference type="ARBA" id="ARBA00004251"/>
    </source>
</evidence>
<dbReference type="SUPFAM" id="SSF48403">
    <property type="entry name" value="Ankyrin repeat"/>
    <property type="match status" value="1"/>
</dbReference>
<feature type="domain" description="WW" evidence="26">
    <location>
        <begin position="861"/>
        <end position="889"/>
    </location>
</feature>
<keyword evidence="12 23" id="KW-0862">Zinc</keyword>
<feature type="repeat" description="ANK" evidence="22">
    <location>
        <begin position="463"/>
        <end position="495"/>
    </location>
</feature>
<evidence type="ECO:0000256" key="23">
    <source>
        <dbReference type="PROSITE-ProRule" id="PRU00207"/>
    </source>
</evidence>
<keyword evidence="9" id="KW-0547">Nucleotide-binding</keyword>
<name>A0A2R5GYJ3_9STRA</name>
<dbReference type="Proteomes" id="UP000241890">
    <property type="component" value="Unassembled WGS sequence"/>
</dbReference>
<dbReference type="Gene3D" id="3.30.160.20">
    <property type="match status" value="1"/>
</dbReference>
<reference evidence="30 31" key="1">
    <citation type="submission" date="2017-12" db="EMBL/GenBank/DDBJ databases">
        <title>Sequencing, de novo assembly and annotation of complete genome of a new Thraustochytrid species, strain FCC1311.</title>
        <authorList>
            <person name="Sedici K."/>
            <person name="Godart F."/>
            <person name="Aiese Cigliano R."/>
            <person name="Sanseverino W."/>
            <person name="Barakat M."/>
            <person name="Ortet P."/>
            <person name="Marechal E."/>
            <person name="Cagnac O."/>
            <person name="Amato A."/>
        </authorList>
    </citation>
    <scope>NUCLEOTIDE SEQUENCE [LARGE SCALE GENOMIC DNA]</scope>
</reference>
<keyword evidence="4" id="KW-0808">Transferase</keyword>
<dbReference type="InterPro" id="IPR002048">
    <property type="entry name" value="EF_hand_dom"/>
</dbReference>
<keyword evidence="8" id="KW-0677">Repeat</keyword>
<dbReference type="PANTHER" id="PTHR24173:SF74">
    <property type="entry name" value="ANKYRIN REPEAT DOMAIN-CONTAINING PROTEIN 16"/>
    <property type="match status" value="1"/>
</dbReference>
<evidence type="ECO:0000256" key="8">
    <source>
        <dbReference type="ARBA" id="ARBA00022737"/>
    </source>
</evidence>
<keyword evidence="14" id="KW-0067">ATP-binding</keyword>
<dbReference type="SMART" id="SM00248">
    <property type="entry name" value="ANK"/>
    <property type="match status" value="3"/>
</dbReference>
<evidence type="ECO:0000256" key="14">
    <source>
        <dbReference type="ARBA" id="ARBA00022840"/>
    </source>
</evidence>
<evidence type="ECO:0000256" key="25">
    <source>
        <dbReference type="SAM" id="MobiDB-lite"/>
    </source>
</evidence>
<dbReference type="PROSITE" id="PS50088">
    <property type="entry name" value="ANK_REPEAT"/>
    <property type="match status" value="2"/>
</dbReference>
<dbReference type="InterPro" id="IPR018247">
    <property type="entry name" value="EF_Hand_1_Ca_BS"/>
</dbReference>
<dbReference type="Pfam" id="PF02176">
    <property type="entry name" value="zf-TRAF"/>
    <property type="match status" value="1"/>
</dbReference>
<evidence type="ECO:0000256" key="7">
    <source>
        <dbReference type="ARBA" id="ARBA00022729"/>
    </source>
</evidence>
<feature type="repeat" description="ANK" evidence="22">
    <location>
        <begin position="430"/>
        <end position="462"/>
    </location>
</feature>
<dbReference type="Gene3D" id="1.10.238.10">
    <property type="entry name" value="EF-hand"/>
    <property type="match status" value="1"/>
</dbReference>
<feature type="compositionally biased region" description="Acidic residues" evidence="25">
    <location>
        <begin position="1089"/>
        <end position="1099"/>
    </location>
</feature>
<evidence type="ECO:0000256" key="19">
    <source>
        <dbReference type="ARBA" id="ARBA00023157"/>
    </source>
</evidence>
<dbReference type="Gene3D" id="1.25.40.20">
    <property type="entry name" value="Ankyrin repeat-containing domain"/>
    <property type="match status" value="1"/>
</dbReference>
<evidence type="ECO:0000256" key="2">
    <source>
        <dbReference type="ARBA" id="ARBA00011902"/>
    </source>
</evidence>
<dbReference type="InterPro" id="IPR001202">
    <property type="entry name" value="WW_dom"/>
</dbReference>
<evidence type="ECO:0000256" key="6">
    <source>
        <dbReference type="ARBA" id="ARBA00022723"/>
    </source>
</evidence>
<dbReference type="SUPFAM" id="SSF51045">
    <property type="entry name" value="WW domain"/>
    <property type="match status" value="1"/>
</dbReference>
<feature type="region of interest" description="Disordered" evidence="25">
    <location>
        <begin position="1486"/>
        <end position="1523"/>
    </location>
</feature>
<evidence type="ECO:0000256" key="10">
    <source>
        <dbReference type="ARBA" id="ARBA00022771"/>
    </source>
</evidence>
<dbReference type="Pfam" id="PF12796">
    <property type="entry name" value="Ank_2"/>
    <property type="match status" value="1"/>
</dbReference>
<keyword evidence="16 22" id="KW-0040">ANK repeat</keyword>
<keyword evidence="31" id="KW-1185">Reference proteome</keyword>
<feature type="region of interest" description="Disordered" evidence="25">
    <location>
        <begin position="1"/>
        <end position="64"/>
    </location>
</feature>
<evidence type="ECO:0000256" key="22">
    <source>
        <dbReference type="PROSITE-ProRule" id="PRU00023"/>
    </source>
</evidence>
<evidence type="ECO:0000259" key="26">
    <source>
        <dbReference type="PROSITE" id="PS50020"/>
    </source>
</evidence>
<dbReference type="OrthoDB" id="26525at2759"/>
<feature type="domain" description="EF-hand" evidence="29">
    <location>
        <begin position="121"/>
        <end position="156"/>
    </location>
</feature>
<dbReference type="InterPro" id="IPR001293">
    <property type="entry name" value="Znf_TRAF"/>
</dbReference>
<feature type="compositionally biased region" description="Basic and acidic residues" evidence="25">
    <location>
        <begin position="53"/>
        <end position="64"/>
    </location>
</feature>
<dbReference type="PROSITE" id="PS50297">
    <property type="entry name" value="ANK_REP_REGION"/>
    <property type="match status" value="2"/>
</dbReference>
<keyword evidence="10 23" id="KW-0863">Zinc-finger</keyword>
<dbReference type="PROSITE" id="PS50222">
    <property type="entry name" value="EF_HAND_2"/>
    <property type="match status" value="2"/>
</dbReference>
<dbReference type="PROSITE" id="PS50145">
    <property type="entry name" value="ZF_TRAF"/>
    <property type="match status" value="1"/>
</dbReference>
<dbReference type="InterPro" id="IPR036770">
    <property type="entry name" value="Ankyrin_rpt-contain_sf"/>
</dbReference>
<dbReference type="EMBL" id="BEYU01000141">
    <property type="protein sequence ID" value="GBG33054.1"/>
    <property type="molecule type" value="Genomic_DNA"/>
</dbReference>
<evidence type="ECO:0000256" key="12">
    <source>
        <dbReference type="ARBA" id="ARBA00022833"/>
    </source>
</evidence>
<evidence type="ECO:0000256" key="5">
    <source>
        <dbReference type="ARBA" id="ARBA00022692"/>
    </source>
</evidence>
<keyword evidence="18" id="KW-0829">Tyrosine-protein kinase</keyword>
<feature type="compositionally biased region" description="Polar residues" evidence="25">
    <location>
        <begin position="1107"/>
        <end position="1128"/>
    </location>
</feature>
<feature type="zinc finger region" description="TRAF-type" evidence="23">
    <location>
        <begin position="1243"/>
        <end position="1291"/>
    </location>
</feature>
<dbReference type="EC" id="2.7.10.1" evidence="2"/>
<dbReference type="Gene3D" id="2.30.30.140">
    <property type="match status" value="1"/>
</dbReference>
<dbReference type="Pfam" id="PF12810">
    <property type="entry name" value="ALK_LTK_GRD"/>
    <property type="match status" value="1"/>
</dbReference>
<dbReference type="PROSITE" id="PS01159">
    <property type="entry name" value="WW_DOMAIN_1"/>
    <property type="match status" value="2"/>
</dbReference>
<feature type="compositionally biased region" description="Acidic residues" evidence="25">
    <location>
        <begin position="1723"/>
        <end position="1746"/>
    </location>
</feature>
<dbReference type="InParanoid" id="A0A2R5GYJ3"/>
<evidence type="ECO:0000256" key="18">
    <source>
        <dbReference type="ARBA" id="ARBA00023137"/>
    </source>
</evidence>
<evidence type="ECO:0000256" key="17">
    <source>
        <dbReference type="ARBA" id="ARBA00023136"/>
    </source>
</evidence>
<evidence type="ECO:0000313" key="31">
    <source>
        <dbReference type="Proteomes" id="UP000241890"/>
    </source>
</evidence>
<evidence type="ECO:0000256" key="20">
    <source>
        <dbReference type="ARBA" id="ARBA00023170"/>
    </source>
</evidence>
<dbReference type="GO" id="GO:0003723">
    <property type="term" value="F:RNA binding"/>
    <property type="evidence" value="ECO:0007669"/>
    <property type="project" value="UniProtKB-UniRule"/>
</dbReference>
<keyword evidence="6 23" id="KW-0479">Metal-binding</keyword>
<feature type="compositionally biased region" description="Acidic residues" evidence="25">
    <location>
        <begin position="43"/>
        <end position="52"/>
    </location>
</feature>
<dbReference type="PROSITE" id="PS00018">
    <property type="entry name" value="EF_HAND_1"/>
    <property type="match status" value="2"/>
</dbReference>
<dbReference type="PROSITE" id="PS50020">
    <property type="entry name" value="WW_DOMAIN_2"/>
    <property type="match status" value="2"/>
</dbReference>
<comment type="caution">
    <text evidence="30">The sequence shown here is derived from an EMBL/GenBank/DDBJ whole genome shotgun (WGS) entry which is preliminary data.</text>
</comment>
<feature type="region of interest" description="Disordered" evidence="25">
    <location>
        <begin position="1677"/>
        <end position="1764"/>
    </location>
</feature>
<feature type="domain" description="TRAF-type" evidence="28">
    <location>
        <begin position="1243"/>
        <end position="1291"/>
    </location>
</feature>
<dbReference type="InterPro" id="IPR011992">
    <property type="entry name" value="EF-hand-dom_pair"/>
</dbReference>
<dbReference type="GO" id="GO:0004714">
    <property type="term" value="F:transmembrane receptor protein tyrosine kinase activity"/>
    <property type="evidence" value="ECO:0007669"/>
    <property type="project" value="UniProtKB-EC"/>
</dbReference>
<evidence type="ECO:0000259" key="28">
    <source>
        <dbReference type="PROSITE" id="PS50145"/>
    </source>
</evidence>
<dbReference type="PANTHER" id="PTHR24173">
    <property type="entry name" value="ANKYRIN REPEAT CONTAINING"/>
    <property type="match status" value="1"/>
</dbReference>
<keyword evidence="17" id="KW-0472">Membrane</keyword>
<keyword evidence="21" id="KW-0325">Glycoprotein</keyword>
<evidence type="ECO:0000256" key="13">
    <source>
        <dbReference type="ARBA" id="ARBA00022837"/>
    </source>
</evidence>
<dbReference type="CDD" id="cd04508">
    <property type="entry name" value="Tudor_SF"/>
    <property type="match status" value="1"/>
</dbReference>
<dbReference type="SMART" id="SM00456">
    <property type="entry name" value="WW"/>
    <property type="match status" value="3"/>
</dbReference>
<dbReference type="CDD" id="cd00051">
    <property type="entry name" value="EFh"/>
    <property type="match status" value="1"/>
</dbReference>
<evidence type="ECO:0000259" key="27">
    <source>
        <dbReference type="PROSITE" id="PS50137"/>
    </source>
</evidence>
<dbReference type="InterPro" id="IPR014720">
    <property type="entry name" value="dsRBD_dom"/>
</dbReference>
<dbReference type="SMART" id="SM00054">
    <property type="entry name" value="EFh"/>
    <property type="match status" value="2"/>
</dbReference>
<evidence type="ECO:0000256" key="4">
    <source>
        <dbReference type="ARBA" id="ARBA00022679"/>
    </source>
</evidence>
<feature type="domain" description="DRBM" evidence="27">
    <location>
        <begin position="173"/>
        <end position="259"/>
    </location>
</feature>
<accession>A0A2R5GYJ3</accession>
<keyword evidence="13" id="KW-0106">Calcium</keyword>
<keyword evidence="11" id="KW-0418">Kinase</keyword>
<dbReference type="Pfam" id="PF13499">
    <property type="entry name" value="EF-hand_7"/>
    <property type="match status" value="1"/>
</dbReference>
<keyword evidence="5" id="KW-0812">Transmembrane</keyword>
<gene>
    <name evidence="30" type="ORF">FCC1311_092782</name>
</gene>
<evidence type="ECO:0000256" key="21">
    <source>
        <dbReference type="ARBA" id="ARBA00023180"/>
    </source>
</evidence>
<dbReference type="GO" id="GO:0005509">
    <property type="term" value="F:calcium ion binding"/>
    <property type="evidence" value="ECO:0007669"/>
    <property type="project" value="InterPro"/>
</dbReference>
<protein>
    <recommendedName>
        <fullName evidence="2">receptor protein-tyrosine kinase</fullName>
        <ecNumber evidence="2">2.7.10.1</ecNumber>
    </recommendedName>
</protein>
<feature type="domain" description="WW" evidence="26">
    <location>
        <begin position="974"/>
        <end position="1002"/>
    </location>
</feature>
<evidence type="ECO:0000256" key="16">
    <source>
        <dbReference type="ARBA" id="ARBA00023043"/>
    </source>
</evidence>
<dbReference type="GO" id="GO:0005524">
    <property type="term" value="F:ATP binding"/>
    <property type="evidence" value="ECO:0007669"/>
    <property type="project" value="UniProtKB-KW"/>
</dbReference>
<dbReference type="PROSITE" id="PS50137">
    <property type="entry name" value="DS_RBD"/>
    <property type="match status" value="1"/>
</dbReference>
<evidence type="ECO:0000256" key="11">
    <source>
        <dbReference type="ARBA" id="ARBA00022777"/>
    </source>
</evidence>
<proteinExistence type="predicted"/>
<dbReference type="InterPro" id="IPR036020">
    <property type="entry name" value="WW_dom_sf"/>
</dbReference>
<evidence type="ECO:0000313" key="30">
    <source>
        <dbReference type="EMBL" id="GBG33054.1"/>
    </source>
</evidence>
<evidence type="ECO:0000256" key="15">
    <source>
        <dbReference type="ARBA" id="ARBA00022989"/>
    </source>
</evidence>
<keyword evidence="20" id="KW-0675">Receptor</keyword>
<keyword evidence="24" id="KW-0694">RNA-binding</keyword>
<dbReference type="InterPro" id="IPR055163">
    <property type="entry name" value="ALK/LTK-like_GRD"/>
</dbReference>
<dbReference type="InterPro" id="IPR002110">
    <property type="entry name" value="Ankyrin_rpt"/>
</dbReference>
<sequence length="1826" mass="203639">MMGTGEAGTGHATGRERKNVDDDDDADDEEKNDGNHGERKADDGDDDEDDEAEKNRRAAILDEEAQKVEDNFQVPVELEATFTPAEIDQLIMLFEELDEDESGAIDVDELRHAFTKLGEDATDDQLEDLIEEFDEDCTGTIDFGEFLHLIARFQKEDGRVNKMARVFEQMNETPLKMLERECSRRKLELRYKLIEVREATSMHPPQFIMAAEVSGCFLEIGPDGHLQKSQETRAYEGIGINTRTAKFNAATTAMTQLREHIPGIDYEPGEIPDSWLRWFAENIDRGVDEIELLEKLTVKGFFPCKNNLFMQKMSLRVSMLRMQRKDPGLWPASEGRELPPEWIHWAQGHMKRGVHGKVVLSILVENGFRPKRNPLLSELLTRDTGGSYSDKVRPISMDFWQCAASGFMEELRRYMAAGQEVDAPKLMVGHETTALALAIKHKQLEATIYLLDQGADLNAQDKYGRRSTHMAAQAGSLDILQLLISRGADAVSPDKYGDTPLHISCGHGHVKTACFLLDWYNERMRRIVSGRDALGEGASFHVTARAAYDAIIEARLSRFLTPRFKKIWMVAALQEFCARTKGATFKPIAETATPATDECDKSETSSKAGGTADSIATTSSVDNVIEFVQNLDPKSGFVLYPPGPHVIHAAMNRFDFCPEREYLEYDEYEYILARCLYGGWINQKNSIGRAPLTCTVDPSQGEISDAHIAIGTALINEHGAEIAIRDKNERTVMDILELKLKNFGGMYMLAVENAKAERESEKKEMDVEIEPLVNDKLFKMLQRAGEIDAHWKRVLQRSSRLRQVENFAEMVYEPTGQLYYADEHARCQWSKPTSVLECDHILFGWAQLKMKSKRVHTHGTWDVYEHKETGQIFYHDFEHGESQWERPAEMDLEAAPCDESDADEIATLGFWHKWRLRSSGRVYYVHAKTSARQFERPLEWSDYVDKTSTAPESIQENWRTMHTASERVRVFGEWEECRDVSTLNVFYWNKTNAQGTWERPMHVLEVEQACFLYEALRARDDGRVRKRLQVFRRARDENTKIEWREEVDNFRDTKGVVSCISYFVGVDEVAGRTLALSRVPPPFEGLETTAEDGDDEEGGSAEAKQAAETQSPTQSPQGPSVRRGSTTPMPRRRRKSSVDLIPPEIGGTRVRRRSSVSHLTGELMNKAAQTMGDTLQRMLLMIQAAEERMNEGYVLCDWGCKDWIEPAEVEYHRLERCRRRQLPCTLGCGLVLRAEEWTLARETHETMECPKRMVPCDNRCGETIRFDLMKDHLTHDCVKRPVPALPCKLGCGWKISGGLEDQDHMQWEASQHELHECALRQVRCDWLGCMAEMEARELPMHRQDHLHRLGITTWTTPGSYKWRVPRKCRSLLVQLWGGGGGAGILRGRRGGNGGGGGFVEAELAVYPKEELIIVVGSGGETRDDEEPREFYPEDDFQRVAKGGFPGGGDGYSNNFTFACGGGGGYSAVLRQGAFGEELLLLAGGGGGGGTRNGHPGGDEKADPIDFDGIQRHGGPGTQTRGGAPGDFPDNVLIEAEPGTSYQGGHGAHFGGGGGGGLFGGGGGGFTPGVVGGGGGGSSFVNREVAKRHRTLSGVAHEAGGKDADLPASTGLGDWDAVGRFAGFGGCATKTTVEPGCAGAVRVRLPTHFATKVPERHLRLPSDEERRRVLAAALQAPEDDRSCFTCPDPDDEPGQGGEHGMSNNALEDEHEGQAGEHTGGAPYEGEEEEGDDDDDDEEEEEDLEGEFAELPSEFQTEEADPYDSFSAGTRIQCRYQGKAYNPWYAGIIADVNTDGTFDIQYDDGDMDFSIPLEMIRLEVKYGELPPE</sequence>
<dbReference type="GO" id="GO:0005886">
    <property type="term" value="C:plasma membrane"/>
    <property type="evidence" value="ECO:0007669"/>
    <property type="project" value="UniProtKB-SubCell"/>
</dbReference>
<keyword evidence="15" id="KW-1133">Transmembrane helix</keyword>
<keyword evidence="3" id="KW-1003">Cell membrane</keyword>
<comment type="subcellular location">
    <subcellularLocation>
        <location evidence="1">Cell membrane</location>
        <topology evidence="1">Single-pass type I membrane protein</topology>
    </subcellularLocation>
</comment>
<dbReference type="InterPro" id="IPR013083">
    <property type="entry name" value="Znf_RING/FYVE/PHD"/>
</dbReference>
<dbReference type="Gene3D" id="2.20.70.10">
    <property type="match status" value="2"/>
</dbReference>
<dbReference type="GO" id="GO:0008270">
    <property type="term" value="F:zinc ion binding"/>
    <property type="evidence" value="ECO:0007669"/>
    <property type="project" value="UniProtKB-KW"/>
</dbReference>
<keyword evidence="19" id="KW-1015">Disulfide bond</keyword>
<feature type="region of interest" description="Disordered" evidence="25">
    <location>
        <begin position="1079"/>
        <end position="1157"/>
    </location>
</feature>